<reference evidence="1" key="1">
    <citation type="submission" date="2016-01" db="EMBL/GenBank/DDBJ databases">
        <authorList>
            <person name="Peeters C."/>
        </authorList>
    </citation>
    <scope>NUCLEOTIDE SEQUENCE</scope>
    <source>
        <strain evidence="1">LMG 29320</strain>
    </source>
</reference>
<dbReference type="Proteomes" id="UP000054903">
    <property type="component" value="Unassembled WGS sequence"/>
</dbReference>
<protein>
    <submittedName>
        <fullName evidence="1">Uncharacterized protein</fullName>
    </submittedName>
</protein>
<evidence type="ECO:0000313" key="2">
    <source>
        <dbReference type="Proteomes" id="UP000054903"/>
    </source>
</evidence>
<proteinExistence type="predicted"/>
<name>A0A158D2G5_9BURK</name>
<dbReference type="EMBL" id="FCNX02000013">
    <property type="protein sequence ID" value="SAK88802.1"/>
    <property type="molecule type" value="Genomic_DNA"/>
</dbReference>
<comment type="caution">
    <text evidence="1">The sequence shown here is derived from an EMBL/GenBank/DDBJ whole genome shotgun (WGS) entry which is preliminary data.</text>
</comment>
<dbReference type="OrthoDB" id="9134172at2"/>
<organism evidence="1 2">
    <name type="scientific">Caballeronia fortuita</name>
    <dbReference type="NCBI Taxonomy" id="1777138"/>
    <lineage>
        <taxon>Bacteria</taxon>
        <taxon>Pseudomonadati</taxon>
        <taxon>Pseudomonadota</taxon>
        <taxon>Betaproteobacteria</taxon>
        <taxon>Burkholderiales</taxon>
        <taxon>Burkholderiaceae</taxon>
        <taxon>Caballeronia</taxon>
    </lineage>
</organism>
<dbReference type="RefSeq" id="WP_061136908.1">
    <property type="nucleotide sequence ID" value="NZ_FCNX02000013.1"/>
</dbReference>
<dbReference type="STRING" id="1777138.AWB77_04822"/>
<evidence type="ECO:0000313" key="1">
    <source>
        <dbReference type="EMBL" id="SAK88802.1"/>
    </source>
</evidence>
<sequence length="88" mass="9625">MNSSICWYISLPKVLSVAADNAGMNKNEAQTLIDSIDAAAVAIVTAKFGYYDDLDREHGDVYCTATVALLAEHDPNLRLPDLWRLVGL</sequence>
<keyword evidence="2" id="KW-1185">Reference proteome</keyword>
<accession>A0A158D2G5</accession>
<gene>
    <name evidence="1" type="ORF">AWB77_04822</name>
</gene>
<dbReference type="AlphaFoldDB" id="A0A158D2G5"/>